<dbReference type="PANTHER" id="PTHR40132:SF1">
    <property type="entry name" value="PRE-MRNA-SPLICING FACTOR 38B"/>
    <property type="match status" value="1"/>
</dbReference>
<dbReference type="eggNOG" id="ENOG502S8IJ">
    <property type="taxonomic scope" value="Eukaryota"/>
</dbReference>
<dbReference type="STRING" id="1168221.R7YWQ9"/>
<gene>
    <name evidence="2" type="ORF">W97_05671</name>
</gene>
<accession>R7YWQ9</accession>
<feature type="compositionally biased region" description="Polar residues" evidence="1">
    <location>
        <begin position="277"/>
        <end position="287"/>
    </location>
</feature>
<reference evidence="3" key="1">
    <citation type="submission" date="2012-06" db="EMBL/GenBank/DDBJ databases">
        <title>The genome sequence of Coniosporium apollinis CBS 100218.</title>
        <authorList>
            <consortium name="The Broad Institute Genome Sequencing Platform"/>
            <person name="Cuomo C."/>
            <person name="Gorbushina A."/>
            <person name="Noack S."/>
            <person name="Walker B."/>
            <person name="Young S.K."/>
            <person name="Zeng Q."/>
            <person name="Gargeya S."/>
            <person name="Fitzgerald M."/>
            <person name="Haas B."/>
            <person name="Abouelleil A."/>
            <person name="Alvarado L."/>
            <person name="Arachchi H.M."/>
            <person name="Berlin A.M."/>
            <person name="Chapman S.B."/>
            <person name="Goldberg J."/>
            <person name="Griggs A."/>
            <person name="Gujja S."/>
            <person name="Hansen M."/>
            <person name="Howarth C."/>
            <person name="Imamovic A."/>
            <person name="Larimer J."/>
            <person name="McCowan C."/>
            <person name="Montmayeur A."/>
            <person name="Murphy C."/>
            <person name="Neiman D."/>
            <person name="Pearson M."/>
            <person name="Priest M."/>
            <person name="Roberts A."/>
            <person name="Saif S."/>
            <person name="Shea T."/>
            <person name="Sisk P."/>
            <person name="Sykes S."/>
            <person name="Wortman J."/>
            <person name="Nusbaum C."/>
            <person name="Birren B."/>
        </authorList>
    </citation>
    <scope>NUCLEOTIDE SEQUENCE [LARGE SCALE GENOMIC DNA]</scope>
    <source>
        <strain evidence="3">CBS 100218</strain>
    </source>
</reference>
<feature type="region of interest" description="Disordered" evidence="1">
    <location>
        <begin position="206"/>
        <end position="287"/>
    </location>
</feature>
<dbReference type="RefSeq" id="XP_007781595.1">
    <property type="nucleotide sequence ID" value="XM_007783405.1"/>
</dbReference>
<feature type="compositionally biased region" description="Polar residues" evidence="1">
    <location>
        <begin position="250"/>
        <end position="263"/>
    </location>
</feature>
<feature type="compositionally biased region" description="Basic and acidic residues" evidence="1">
    <location>
        <begin position="225"/>
        <end position="243"/>
    </location>
</feature>
<feature type="compositionally biased region" description="Basic and acidic residues" evidence="1">
    <location>
        <begin position="206"/>
        <end position="216"/>
    </location>
</feature>
<dbReference type="HOGENOM" id="CLU_969822_0_0_1"/>
<keyword evidence="3" id="KW-1185">Reference proteome</keyword>
<name>R7YWQ9_CONA1</name>
<proteinExistence type="predicted"/>
<evidence type="ECO:0000313" key="2">
    <source>
        <dbReference type="EMBL" id="EON66278.1"/>
    </source>
</evidence>
<dbReference type="Proteomes" id="UP000016924">
    <property type="component" value="Unassembled WGS sequence"/>
</dbReference>
<dbReference type="OrthoDB" id="2431475at2759"/>
<organism evidence="2 3">
    <name type="scientific">Coniosporium apollinis (strain CBS 100218)</name>
    <name type="common">Rock-inhabiting black yeast</name>
    <dbReference type="NCBI Taxonomy" id="1168221"/>
    <lineage>
        <taxon>Eukaryota</taxon>
        <taxon>Fungi</taxon>
        <taxon>Dikarya</taxon>
        <taxon>Ascomycota</taxon>
        <taxon>Pezizomycotina</taxon>
        <taxon>Dothideomycetes</taxon>
        <taxon>Dothideomycetes incertae sedis</taxon>
        <taxon>Coniosporium</taxon>
    </lineage>
</organism>
<feature type="compositionally biased region" description="Basic and acidic residues" evidence="1">
    <location>
        <begin position="264"/>
        <end position="276"/>
    </location>
</feature>
<evidence type="ECO:0000313" key="3">
    <source>
        <dbReference type="Proteomes" id="UP000016924"/>
    </source>
</evidence>
<dbReference type="PANTHER" id="PTHR40132">
    <property type="entry name" value="PRE-MRNA-SPLICING FACTOR 38B"/>
    <property type="match status" value="1"/>
</dbReference>
<dbReference type="GeneID" id="19902982"/>
<protein>
    <submittedName>
        <fullName evidence="2">Uncharacterized protein</fullName>
    </submittedName>
</protein>
<feature type="region of interest" description="Disordered" evidence="1">
    <location>
        <begin position="177"/>
        <end position="196"/>
    </location>
</feature>
<evidence type="ECO:0000256" key="1">
    <source>
        <dbReference type="SAM" id="MobiDB-lite"/>
    </source>
</evidence>
<dbReference type="EMBL" id="JH767579">
    <property type="protein sequence ID" value="EON66278.1"/>
    <property type="molecule type" value="Genomic_DNA"/>
</dbReference>
<dbReference type="AlphaFoldDB" id="R7YWQ9"/>
<sequence>MPAEELSDDYVAELLKKDAKSSSSRYAVMGLGALLPRRTGQAPKPNTRFLRNILRETDSHNAALLAKEAEDSRARLKALRKEGAGKPQQGLRDCRIAKPRTGIVSEGTAAAARNGIGLVGTNLQAASVSATGDQGARTVSARSMGHGEGIEAVGSTVAMMRVVGRAVLGASIGVEERSTPAAQTKRTPNGKRNHTINTDAADHELEAHHDPGHQIDVEISGPTTRTERDRHHPDLDRPRDPKSRAKGGTENMTSILGTALQTASKEHQHQGLHRQEQPTIQTHWKLS</sequence>